<dbReference type="Proteomes" id="UP001148629">
    <property type="component" value="Unassembled WGS sequence"/>
</dbReference>
<accession>A0ACC1S2Q0</accession>
<name>A0ACC1S2Q0_9HYPO</name>
<dbReference type="EMBL" id="JANRMS010001159">
    <property type="protein sequence ID" value="KAJ3530541.1"/>
    <property type="molecule type" value="Genomic_DNA"/>
</dbReference>
<organism evidence="1 2">
    <name type="scientific">Fusarium decemcellulare</name>
    <dbReference type="NCBI Taxonomy" id="57161"/>
    <lineage>
        <taxon>Eukaryota</taxon>
        <taxon>Fungi</taxon>
        <taxon>Dikarya</taxon>
        <taxon>Ascomycota</taxon>
        <taxon>Pezizomycotina</taxon>
        <taxon>Sordariomycetes</taxon>
        <taxon>Hypocreomycetidae</taxon>
        <taxon>Hypocreales</taxon>
        <taxon>Nectriaceae</taxon>
        <taxon>Fusarium</taxon>
        <taxon>Fusarium decemcellulare species complex</taxon>
    </lineage>
</organism>
<evidence type="ECO:0000313" key="2">
    <source>
        <dbReference type="Proteomes" id="UP001148629"/>
    </source>
</evidence>
<keyword evidence="2" id="KW-1185">Reference proteome</keyword>
<gene>
    <name evidence="1" type="ORF">NM208_g9281</name>
</gene>
<reference evidence="1" key="1">
    <citation type="submission" date="2022-08" db="EMBL/GenBank/DDBJ databases">
        <title>Genome Sequence of Fusarium decemcellulare.</title>
        <authorList>
            <person name="Buettner E."/>
        </authorList>
    </citation>
    <scope>NUCLEOTIDE SEQUENCE</scope>
    <source>
        <strain evidence="1">Babe19</strain>
    </source>
</reference>
<proteinExistence type="predicted"/>
<sequence>MHTAGRVAHLSTPHPEWTKVAESHRVVEEKLSKLYSLPIDEFRKVPYRPAPLSANAPTPGNDLNITEREIEVRDGAMVALRIYQPIQLEKGHPLFFNIHGGGWTVGSPETEENQNRLITVRNNAVVVSVDYRKAPEFPFPYALNDSLDAFKWVRAAFSDVVIIGGGSAGANVAAVVAQIVRDDGSAQIIGQLLNIPVTCHPDHCPLKDEHSSFLQMSDAPILNTERMRWFWDNYIPSGNGNDPRVSPLLAKSLKGLPQALIQVAGMDPLRDEGIAYAEALRSDGVEVTLKLYPGLPHAFYIYPNLEPSIEYLESMVEWIDKILHNTDQAAQTA</sequence>
<evidence type="ECO:0000313" key="1">
    <source>
        <dbReference type="EMBL" id="KAJ3530541.1"/>
    </source>
</evidence>
<protein>
    <submittedName>
        <fullName evidence="1">Uncharacterized protein</fullName>
    </submittedName>
</protein>
<comment type="caution">
    <text evidence="1">The sequence shown here is derived from an EMBL/GenBank/DDBJ whole genome shotgun (WGS) entry which is preliminary data.</text>
</comment>